<evidence type="ECO:0000259" key="3">
    <source>
        <dbReference type="Pfam" id="PF04424"/>
    </source>
</evidence>
<dbReference type="GO" id="GO:0004843">
    <property type="term" value="F:cysteine-type deubiquitinase activity"/>
    <property type="evidence" value="ECO:0007669"/>
    <property type="project" value="UniProtKB-UniRule"/>
</dbReference>
<evidence type="ECO:0000313" key="4">
    <source>
        <dbReference type="Proteomes" id="UP000095283"/>
    </source>
</evidence>
<dbReference type="GO" id="GO:0006508">
    <property type="term" value="P:proteolysis"/>
    <property type="evidence" value="ECO:0007669"/>
    <property type="project" value="UniProtKB-KW"/>
</dbReference>
<dbReference type="InterPro" id="IPR033979">
    <property type="entry name" value="MINDY_domain"/>
</dbReference>
<keyword evidence="2" id="KW-0833">Ubl conjugation pathway</keyword>
<dbReference type="GO" id="GO:0036435">
    <property type="term" value="F:K48-linked polyubiquitin modification-dependent protein binding"/>
    <property type="evidence" value="ECO:0007669"/>
    <property type="project" value="UniProtKB-UniRule"/>
</dbReference>
<dbReference type="Proteomes" id="UP000095283">
    <property type="component" value="Unplaced"/>
</dbReference>
<organism evidence="4 5">
    <name type="scientific">Heterorhabditis bacteriophora</name>
    <name type="common">Entomopathogenic nematode worm</name>
    <dbReference type="NCBI Taxonomy" id="37862"/>
    <lineage>
        <taxon>Eukaryota</taxon>
        <taxon>Metazoa</taxon>
        <taxon>Ecdysozoa</taxon>
        <taxon>Nematoda</taxon>
        <taxon>Chromadorea</taxon>
        <taxon>Rhabditida</taxon>
        <taxon>Rhabditina</taxon>
        <taxon>Rhabditomorpha</taxon>
        <taxon>Strongyloidea</taxon>
        <taxon>Heterorhabditidae</taxon>
        <taxon>Heterorhabditis</taxon>
    </lineage>
</organism>
<dbReference type="GO" id="GO:0071944">
    <property type="term" value="C:cell periphery"/>
    <property type="evidence" value="ECO:0007669"/>
    <property type="project" value="TreeGrafter"/>
</dbReference>
<dbReference type="EC" id="3.4.19.12" evidence="2"/>
<proteinExistence type="inferred from homology"/>
<accession>A0A1I7WML5</accession>
<dbReference type="GO" id="GO:0005829">
    <property type="term" value="C:cytosol"/>
    <property type="evidence" value="ECO:0007669"/>
    <property type="project" value="TreeGrafter"/>
</dbReference>
<dbReference type="AlphaFoldDB" id="A0A1I7WML5"/>
<keyword evidence="2" id="KW-0788">Thiol protease</keyword>
<keyword evidence="2" id="KW-0378">Hydrolase</keyword>
<evidence type="ECO:0000256" key="1">
    <source>
        <dbReference type="ARBA" id="ARBA00006616"/>
    </source>
</evidence>
<dbReference type="GO" id="GO:1990380">
    <property type="term" value="F:K48-linked deubiquitinase activity"/>
    <property type="evidence" value="ECO:0007669"/>
    <property type="project" value="UniProtKB-UniRule"/>
</dbReference>
<dbReference type="PANTHER" id="PTHR18063:SF6">
    <property type="entry name" value="UBIQUITIN CARBOXYL-TERMINAL HYDROLASE"/>
    <property type="match status" value="1"/>
</dbReference>
<reference evidence="5" key="1">
    <citation type="submission" date="2016-11" db="UniProtKB">
        <authorList>
            <consortium name="WormBaseParasite"/>
        </authorList>
    </citation>
    <scope>IDENTIFICATION</scope>
</reference>
<dbReference type="GO" id="GO:0016807">
    <property type="term" value="F:cysteine-type carboxypeptidase activity"/>
    <property type="evidence" value="ECO:0007669"/>
    <property type="project" value="TreeGrafter"/>
</dbReference>
<keyword evidence="4" id="KW-1185">Reference proteome</keyword>
<dbReference type="WBParaSite" id="Hba_06327">
    <property type="protein sequence ID" value="Hba_06327"/>
    <property type="gene ID" value="Hba_06327"/>
</dbReference>
<dbReference type="InterPro" id="IPR007518">
    <property type="entry name" value="MINDY"/>
</dbReference>
<name>A0A1I7WML5_HETBA</name>
<feature type="domain" description="MINDY deubiquitinase" evidence="3">
    <location>
        <begin position="7"/>
        <end position="110"/>
    </location>
</feature>
<evidence type="ECO:0000256" key="2">
    <source>
        <dbReference type="RuleBase" id="RU367139"/>
    </source>
</evidence>
<dbReference type="GO" id="GO:0140934">
    <property type="term" value="F:histone deubiquitinase activity"/>
    <property type="evidence" value="ECO:0007669"/>
    <property type="project" value="UniProtKB-UniRule"/>
</dbReference>
<comment type="catalytic activity">
    <reaction evidence="2">
        <text>Thiol-dependent hydrolysis of ester, thioester, amide, peptide and isopeptide bonds formed by the C-terminal Gly of ubiquitin (a 76-residue protein attached to proteins as an intracellular targeting signal).</text>
        <dbReference type="EC" id="3.4.19.12"/>
    </reaction>
</comment>
<comment type="function">
    <text evidence="2">Hydrolase that can specifically remove 'Lys-48'-linked conjugated ubiquitin from proteins. Has exodeubiquitinase activity and has a preference for long polyubiquitin chains. May play a regulatory role at the level of protein turnover.</text>
</comment>
<keyword evidence="2" id="KW-0645">Protease</keyword>
<dbReference type="PANTHER" id="PTHR18063">
    <property type="entry name" value="NF-E2 INDUCIBLE PROTEIN"/>
    <property type="match status" value="1"/>
</dbReference>
<dbReference type="GO" id="GO:0071108">
    <property type="term" value="P:protein K48-linked deubiquitination"/>
    <property type="evidence" value="ECO:0007669"/>
    <property type="project" value="TreeGrafter"/>
</dbReference>
<comment type="similarity">
    <text evidence="1 2">Belongs to the MINDY deubiquitinase family. FAM63 subfamily.</text>
</comment>
<sequence>MAEDAVGNMTYNELVERVCDDQSSDRVLLEEFLNSSMTQLTYYGLFRLMDTMRDNELAVLFRNNHFHTMLKRKDELFLLVSDSGYLKVPNVVWETLNNVEGNSVFVNSEFNSIVDETPSLSDYLLARKLQNEEQELALRERQDIVKNRVAAADRPLDAPLLLSNEIQNNTRRVHGNTFGHRDNATTPKEKKNRYCWFEHF</sequence>
<evidence type="ECO:0000313" key="5">
    <source>
        <dbReference type="WBParaSite" id="Hba_06327"/>
    </source>
</evidence>
<dbReference type="Pfam" id="PF04424">
    <property type="entry name" value="MINDY_DUB"/>
    <property type="match status" value="1"/>
</dbReference>
<protein>
    <recommendedName>
        <fullName evidence="2">Ubiquitin carboxyl-terminal hydrolase</fullName>
        <ecNumber evidence="2">3.4.19.12</ecNumber>
    </recommendedName>
</protein>